<evidence type="ECO:0000313" key="2">
    <source>
        <dbReference type="Proteomes" id="UP000276133"/>
    </source>
</evidence>
<protein>
    <submittedName>
        <fullName evidence="1">Uncharacterized protein</fullName>
    </submittedName>
</protein>
<dbReference type="EMBL" id="REGN01003595">
    <property type="protein sequence ID" value="RNA21804.1"/>
    <property type="molecule type" value="Genomic_DNA"/>
</dbReference>
<organism evidence="1 2">
    <name type="scientific">Brachionus plicatilis</name>
    <name type="common">Marine rotifer</name>
    <name type="synonym">Brachionus muelleri</name>
    <dbReference type="NCBI Taxonomy" id="10195"/>
    <lineage>
        <taxon>Eukaryota</taxon>
        <taxon>Metazoa</taxon>
        <taxon>Spiralia</taxon>
        <taxon>Gnathifera</taxon>
        <taxon>Rotifera</taxon>
        <taxon>Eurotatoria</taxon>
        <taxon>Monogononta</taxon>
        <taxon>Pseudotrocha</taxon>
        <taxon>Ploima</taxon>
        <taxon>Brachionidae</taxon>
        <taxon>Brachionus</taxon>
    </lineage>
</organism>
<dbReference type="AlphaFoldDB" id="A0A3M7REE5"/>
<accession>A0A3M7REE5</accession>
<evidence type="ECO:0000313" key="1">
    <source>
        <dbReference type="EMBL" id="RNA21804.1"/>
    </source>
</evidence>
<name>A0A3M7REE5_BRAPC</name>
<proteinExistence type="predicted"/>
<keyword evidence="2" id="KW-1185">Reference proteome</keyword>
<reference evidence="1 2" key="1">
    <citation type="journal article" date="2018" name="Sci. Rep.">
        <title>Genomic signatures of local adaptation to the degree of environmental predictability in rotifers.</title>
        <authorList>
            <person name="Franch-Gras L."/>
            <person name="Hahn C."/>
            <person name="Garcia-Roger E.M."/>
            <person name="Carmona M.J."/>
            <person name="Serra M."/>
            <person name="Gomez A."/>
        </authorList>
    </citation>
    <scope>NUCLEOTIDE SEQUENCE [LARGE SCALE GENOMIC DNA]</scope>
    <source>
        <strain evidence="1">HYR1</strain>
    </source>
</reference>
<dbReference type="Proteomes" id="UP000276133">
    <property type="component" value="Unassembled WGS sequence"/>
</dbReference>
<sequence length="65" mass="7786">MPLTQPICLKIVISSPFEYVLLRLRLLNNKRNRRKLYKFESSLIIIETFLELSEMFSILDSNHLF</sequence>
<gene>
    <name evidence="1" type="ORF">BpHYR1_019207</name>
</gene>
<comment type="caution">
    <text evidence="1">The sequence shown here is derived from an EMBL/GenBank/DDBJ whole genome shotgun (WGS) entry which is preliminary data.</text>
</comment>